<organism evidence="1 2">
    <name type="scientific">Brachionus calyciflorus</name>
    <dbReference type="NCBI Taxonomy" id="104777"/>
    <lineage>
        <taxon>Eukaryota</taxon>
        <taxon>Metazoa</taxon>
        <taxon>Spiralia</taxon>
        <taxon>Gnathifera</taxon>
        <taxon>Rotifera</taxon>
        <taxon>Eurotatoria</taxon>
        <taxon>Monogononta</taxon>
        <taxon>Pseudotrocha</taxon>
        <taxon>Ploima</taxon>
        <taxon>Brachionidae</taxon>
        <taxon>Brachionus</taxon>
    </lineage>
</organism>
<evidence type="ECO:0000313" key="1">
    <source>
        <dbReference type="EMBL" id="CAF1027511.1"/>
    </source>
</evidence>
<sequence>DGQDSSKCPLGYTQSQAQRFIDSNKPSGGQTRCPKGYNLSDYRKYVSTNKLNCPLGYVKTRCPLGLTEAKARLFLENNKPSFGNNTKCPKGYSMDDFRTYIRSSGSSCGKCPFGFSN</sequence>
<dbReference type="AlphaFoldDB" id="A0A814IQQ2"/>
<reference evidence="1" key="1">
    <citation type="submission" date="2021-02" db="EMBL/GenBank/DDBJ databases">
        <authorList>
            <person name="Nowell W R."/>
        </authorList>
    </citation>
    <scope>NUCLEOTIDE SEQUENCE</scope>
    <source>
        <strain evidence="1">Ploen Becks lab</strain>
    </source>
</reference>
<evidence type="ECO:0000313" key="2">
    <source>
        <dbReference type="Proteomes" id="UP000663879"/>
    </source>
</evidence>
<accession>A0A814IQQ2</accession>
<gene>
    <name evidence="1" type="ORF">OXX778_LOCUS17691</name>
</gene>
<proteinExistence type="predicted"/>
<comment type="caution">
    <text evidence="1">The sequence shown here is derived from an EMBL/GenBank/DDBJ whole genome shotgun (WGS) entry which is preliminary data.</text>
</comment>
<dbReference type="OrthoDB" id="10156203at2759"/>
<dbReference type="Proteomes" id="UP000663879">
    <property type="component" value="Unassembled WGS sequence"/>
</dbReference>
<name>A0A814IQQ2_9BILA</name>
<dbReference type="EMBL" id="CAJNOC010004602">
    <property type="protein sequence ID" value="CAF1027511.1"/>
    <property type="molecule type" value="Genomic_DNA"/>
</dbReference>
<feature type="non-terminal residue" evidence="1">
    <location>
        <position position="1"/>
    </location>
</feature>
<protein>
    <submittedName>
        <fullName evidence="1">Uncharacterized protein</fullName>
    </submittedName>
</protein>
<keyword evidence="2" id="KW-1185">Reference proteome</keyword>